<name>A0A927MTR4_9ACTN</name>
<keyword evidence="4" id="KW-1185">Reference proteome</keyword>
<dbReference type="InterPro" id="IPR006311">
    <property type="entry name" value="TAT_signal"/>
</dbReference>
<dbReference type="InterPro" id="IPR000914">
    <property type="entry name" value="SBP_5_dom"/>
</dbReference>
<evidence type="ECO:0000256" key="1">
    <source>
        <dbReference type="SAM" id="MobiDB-lite"/>
    </source>
</evidence>
<protein>
    <submittedName>
        <fullName evidence="3">Peptide/nickel transport system substrate-binding protein</fullName>
    </submittedName>
</protein>
<dbReference type="Gene3D" id="3.40.190.10">
    <property type="entry name" value="Periplasmic binding protein-like II"/>
    <property type="match status" value="1"/>
</dbReference>
<dbReference type="Pfam" id="PF00496">
    <property type="entry name" value="SBP_bac_5"/>
    <property type="match status" value="1"/>
</dbReference>
<accession>A0A927MTR4</accession>
<dbReference type="PANTHER" id="PTHR30290:SF62">
    <property type="entry name" value="OLIGOPEPTIDE ABC TRANSPORTER, PERIPLASMIC OLIGOPEPTIDE-BINDING PROTEIN"/>
    <property type="match status" value="1"/>
</dbReference>
<reference evidence="3" key="1">
    <citation type="submission" date="2020-10" db="EMBL/GenBank/DDBJ databases">
        <title>Sequencing the genomes of 1000 actinobacteria strains.</title>
        <authorList>
            <person name="Klenk H.-P."/>
        </authorList>
    </citation>
    <scope>NUCLEOTIDE SEQUENCE</scope>
    <source>
        <strain evidence="3">DSM 45354</strain>
    </source>
</reference>
<organism evidence="3 4">
    <name type="scientific">Actinopolymorpha pittospori</name>
    <dbReference type="NCBI Taxonomy" id="648752"/>
    <lineage>
        <taxon>Bacteria</taxon>
        <taxon>Bacillati</taxon>
        <taxon>Actinomycetota</taxon>
        <taxon>Actinomycetes</taxon>
        <taxon>Propionibacteriales</taxon>
        <taxon>Actinopolymorphaceae</taxon>
        <taxon>Actinopolymorpha</taxon>
    </lineage>
</organism>
<evidence type="ECO:0000313" key="3">
    <source>
        <dbReference type="EMBL" id="MBE1606029.1"/>
    </source>
</evidence>
<sequence length="706" mass="79333">MARIGALDRRTFLYGSALTAGAVMLGACSSGDGGGASSAGGKAANGPTGKGSETKPLQAPAKFQEAPMLSAQVKSGGLPAVDKRLPTEPYVVPHRWLEPGKYGGNLLVSVPATNDLQIREYMYGHSLLRFINDGLDVAPGLVSSWEANDDASEWTLHFREGLKWSDGEPWTTADIMFWWEDMVLNEEHSEVPPDEARSGKGTIMKLTAPDERTLVLKFDAPAPLTALRLAGYTKRGNGATWMEPKHYMKQFHPRYNKAVKKNWASADGEFERKRDYSANAECPTMSGWRLKSYRDGRQAIWDRNPYYWCVDKAGRQLPNIDTLTFTVVDDPEVGRLQMQEGKLDYVHGPFSGLTLADVSGFKQTAQRSSLEVLLWDSGSGTGSMFFFNYDHKDERMRALIREPKFRQALSLAVNRAEIKKSIYFETGEPTTGTMSPKAVEYQVNDQGKQVYRQWRDSFVKYDPAQAKTLLDGIGVVDKDGDGLREMPDGTKLKIRLDYPADTTKDHQQKNNLLKRDWEAIGVTVNLNPVPPDAYGDQWNSGALESQCAWEVGNGPDHLTQPAWLIPIEPTRWAPLEGQFYNLRGTPQEKQQLDVDPFKRTPPRMEPDPKGPIAKLWKLYDQSKLEPDEVKRRQLAWEMVKVHVTDGPFYMGTVANTPQLVLVHKDLRNVPRRDNLALGGFVNPWQHPTPAVYDPETYFWSNPDEHT</sequence>
<dbReference type="PROSITE" id="PS51318">
    <property type="entry name" value="TAT"/>
    <property type="match status" value="1"/>
</dbReference>
<dbReference type="InterPro" id="IPR039424">
    <property type="entry name" value="SBP_5"/>
</dbReference>
<comment type="caution">
    <text evidence="3">The sequence shown here is derived from an EMBL/GenBank/DDBJ whole genome shotgun (WGS) entry which is preliminary data.</text>
</comment>
<evidence type="ECO:0000259" key="2">
    <source>
        <dbReference type="Pfam" id="PF00496"/>
    </source>
</evidence>
<dbReference type="GO" id="GO:0015833">
    <property type="term" value="P:peptide transport"/>
    <property type="evidence" value="ECO:0007669"/>
    <property type="project" value="TreeGrafter"/>
</dbReference>
<dbReference type="CDD" id="cd08500">
    <property type="entry name" value="PBP2_NikA_DppA_OppA_like_4"/>
    <property type="match status" value="1"/>
</dbReference>
<dbReference type="SUPFAM" id="SSF53850">
    <property type="entry name" value="Periplasmic binding protein-like II"/>
    <property type="match status" value="1"/>
</dbReference>
<dbReference type="Proteomes" id="UP000638648">
    <property type="component" value="Unassembled WGS sequence"/>
</dbReference>
<dbReference type="Gene3D" id="3.10.105.10">
    <property type="entry name" value="Dipeptide-binding Protein, Domain 3"/>
    <property type="match status" value="1"/>
</dbReference>
<evidence type="ECO:0000313" key="4">
    <source>
        <dbReference type="Proteomes" id="UP000638648"/>
    </source>
</evidence>
<proteinExistence type="predicted"/>
<dbReference type="EMBL" id="JADBEM010000001">
    <property type="protein sequence ID" value="MBE1606029.1"/>
    <property type="molecule type" value="Genomic_DNA"/>
</dbReference>
<gene>
    <name evidence="3" type="ORF">HEB94_002877</name>
</gene>
<feature type="region of interest" description="Disordered" evidence="1">
    <location>
        <begin position="35"/>
        <end position="56"/>
    </location>
</feature>
<feature type="domain" description="Solute-binding protein family 5" evidence="2">
    <location>
        <begin position="137"/>
        <end position="557"/>
    </location>
</feature>
<dbReference type="RefSeq" id="WP_192750229.1">
    <property type="nucleotide sequence ID" value="NZ_BAABJL010000025.1"/>
</dbReference>
<dbReference type="PANTHER" id="PTHR30290">
    <property type="entry name" value="PERIPLASMIC BINDING COMPONENT OF ABC TRANSPORTER"/>
    <property type="match status" value="1"/>
</dbReference>
<dbReference type="GO" id="GO:1904680">
    <property type="term" value="F:peptide transmembrane transporter activity"/>
    <property type="evidence" value="ECO:0007669"/>
    <property type="project" value="TreeGrafter"/>
</dbReference>
<dbReference type="PROSITE" id="PS51257">
    <property type="entry name" value="PROKAR_LIPOPROTEIN"/>
    <property type="match status" value="1"/>
</dbReference>
<dbReference type="AlphaFoldDB" id="A0A927MTR4"/>